<dbReference type="Proteomes" id="UP000095283">
    <property type="component" value="Unplaced"/>
</dbReference>
<proteinExistence type="predicted"/>
<name>A0A1I7XC90_HETBA</name>
<organism evidence="1 2">
    <name type="scientific">Heterorhabditis bacteriophora</name>
    <name type="common">Entomopathogenic nematode worm</name>
    <dbReference type="NCBI Taxonomy" id="37862"/>
    <lineage>
        <taxon>Eukaryota</taxon>
        <taxon>Metazoa</taxon>
        <taxon>Ecdysozoa</taxon>
        <taxon>Nematoda</taxon>
        <taxon>Chromadorea</taxon>
        <taxon>Rhabditida</taxon>
        <taxon>Rhabditina</taxon>
        <taxon>Rhabditomorpha</taxon>
        <taxon>Strongyloidea</taxon>
        <taxon>Heterorhabditidae</taxon>
        <taxon>Heterorhabditis</taxon>
    </lineage>
</organism>
<sequence length="59" mass="6621">MFTFISHKAKGHAGALPNATLEWTNYLCEMTGGVAEDLRSGVEDKLANKQYEENKCSEW</sequence>
<evidence type="ECO:0000313" key="1">
    <source>
        <dbReference type="Proteomes" id="UP000095283"/>
    </source>
</evidence>
<keyword evidence="1" id="KW-1185">Reference proteome</keyword>
<dbReference type="AlphaFoldDB" id="A0A1I7XC90"/>
<protein>
    <submittedName>
        <fullName evidence="2">Uncharacterized protein</fullName>
    </submittedName>
</protein>
<evidence type="ECO:0000313" key="2">
    <source>
        <dbReference type="WBParaSite" id="Hba_15134"/>
    </source>
</evidence>
<dbReference type="WBParaSite" id="Hba_15134">
    <property type="protein sequence ID" value="Hba_15134"/>
    <property type="gene ID" value="Hba_15134"/>
</dbReference>
<accession>A0A1I7XC90</accession>
<reference evidence="2" key="1">
    <citation type="submission" date="2016-11" db="UniProtKB">
        <authorList>
            <consortium name="WormBaseParasite"/>
        </authorList>
    </citation>
    <scope>IDENTIFICATION</scope>
</reference>